<organism evidence="1 2">
    <name type="scientific">Nitratiruptor tergarcus DSM 16512</name>
    <dbReference type="NCBI Taxonomy" id="1069081"/>
    <lineage>
        <taxon>Bacteria</taxon>
        <taxon>Pseudomonadati</taxon>
        <taxon>Campylobacterota</taxon>
        <taxon>Epsilonproteobacteria</taxon>
        <taxon>Nautiliales</taxon>
        <taxon>Nitratiruptoraceae</taxon>
        <taxon>Nitratiruptor</taxon>
    </lineage>
</organism>
<accession>A0A1W1WTS3</accession>
<dbReference type="OrthoDB" id="5621807at2"/>
<name>A0A1W1WTS3_9BACT</name>
<dbReference type="Proteomes" id="UP000192602">
    <property type="component" value="Unassembled WGS sequence"/>
</dbReference>
<evidence type="ECO:0000313" key="1">
    <source>
        <dbReference type="EMBL" id="SMC09724.1"/>
    </source>
</evidence>
<protein>
    <recommendedName>
        <fullName evidence="3">Outer membrane protein beta-barrel domain-containing protein</fullName>
    </recommendedName>
</protein>
<reference evidence="2" key="1">
    <citation type="submission" date="2017-04" db="EMBL/GenBank/DDBJ databases">
        <authorList>
            <person name="Varghese N."/>
            <person name="Submissions S."/>
        </authorList>
    </citation>
    <scope>NUCLEOTIDE SEQUENCE [LARGE SCALE GENOMIC DNA]</scope>
    <source>
        <strain evidence="2">DSM 16512</strain>
    </source>
</reference>
<dbReference type="STRING" id="1069081.SAMN05660197_1546"/>
<dbReference type="AlphaFoldDB" id="A0A1W1WTS3"/>
<sequence>MKRLILFILAITSLFASSIEYGHGNFQMKYSLFNQNFSVDTDISTYSFVEEHKNIFSSDYYYRFNITWMAADQVTAMYKYMDTMVSPLHIATFAFEPKGLDISIGLGKNVYHKSEHDYLGIGLDTGVSMPYADCMIEAVNYIDIGDLMRTKKLFKVDVTTYKIGPHVTFSHAFTSMLSLYGAANYSFQSFRFKSGIIDSKVKVDGHTYGFDIGLRADLLHKNYRAKFITVKPRLYGVLGYHYQKWDVDSFYVRAFSFSLPLEFGDIEFRSSYMYLGIGYSF</sequence>
<dbReference type="EMBL" id="FWWZ01000001">
    <property type="protein sequence ID" value="SMC09724.1"/>
    <property type="molecule type" value="Genomic_DNA"/>
</dbReference>
<evidence type="ECO:0008006" key="3">
    <source>
        <dbReference type="Google" id="ProtNLM"/>
    </source>
</evidence>
<keyword evidence="2" id="KW-1185">Reference proteome</keyword>
<proteinExistence type="predicted"/>
<evidence type="ECO:0000313" key="2">
    <source>
        <dbReference type="Proteomes" id="UP000192602"/>
    </source>
</evidence>
<gene>
    <name evidence="1" type="ORF">SAMN05660197_1546</name>
</gene>
<dbReference type="RefSeq" id="WP_084275941.1">
    <property type="nucleotide sequence ID" value="NZ_AP026671.1"/>
</dbReference>